<feature type="domain" description="ORC1/DEAH AAA+ ATPase" evidence="1">
    <location>
        <begin position="14"/>
        <end position="112"/>
    </location>
</feature>
<dbReference type="SUPFAM" id="SSF52540">
    <property type="entry name" value="P-loop containing nucleoside triphosphate hydrolases"/>
    <property type="match status" value="1"/>
</dbReference>
<dbReference type="Proteomes" id="UP000256763">
    <property type="component" value="Unassembled WGS sequence"/>
</dbReference>
<keyword evidence="4" id="KW-1185">Reference proteome</keyword>
<dbReference type="AlphaFoldDB" id="A0A3E0WIM9"/>
<dbReference type="InterPro" id="IPR049945">
    <property type="entry name" value="AAA_22"/>
</dbReference>
<evidence type="ECO:0000259" key="1">
    <source>
        <dbReference type="Pfam" id="PF13401"/>
    </source>
</evidence>
<feature type="domain" description="MalT-like winged helix" evidence="2">
    <location>
        <begin position="224"/>
        <end position="305"/>
    </location>
</feature>
<reference evidence="4" key="1">
    <citation type="submission" date="2017-05" db="EMBL/GenBank/DDBJ databases">
        <authorList>
            <person name="Sharma S."/>
            <person name="Sidhu C."/>
            <person name="Pinnaka A.K."/>
        </authorList>
    </citation>
    <scope>NUCLEOTIDE SEQUENCE [LARGE SCALE GENOMIC DNA]</scope>
    <source>
        <strain evidence="4">AK93</strain>
    </source>
</reference>
<evidence type="ECO:0000259" key="2">
    <source>
        <dbReference type="Pfam" id="PF25873"/>
    </source>
</evidence>
<dbReference type="EMBL" id="NFZW01000025">
    <property type="protein sequence ID" value="RFA32832.1"/>
    <property type="molecule type" value="Genomic_DNA"/>
</dbReference>
<protein>
    <recommendedName>
        <fullName evidence="5">MalT-like TPR region domain-containing protein</fullName>
    </recommendedName>
</protein>
<evidence type="ECO:0000313" key="4">
    <source>
        <dbReference type="Proteomes" id="UP000256763"/>
    </source>
</evidence>
<organism evidence="3 4">
    <name type="scientific">Alkalilimnicola ehrlichii</name>
    <dbReference type="NCBI Taxonomy" id="351052"/>
    <lineage>
        <taxon>Bacteria</taxon>
        <taxon>Pseudomonadati</taxon>
        <taxon>Pseudomonadota</taxon>
        <taxon>Gammaproteobacteria</taxon>
        <taxon>Chromatiales</taxon>
        <taxon>Ectothiorhodospiraceae</taxon>
        <taxon>Alkalilimnicola</taxon>
    </lineage>
</organism>
<dbReference type="GO" id="GO:0016887">
    <property type="term" value="F:ATP hydrolysis activity"/>
    <property type="evidence" value="ECO:0007669"/>
    <property type="project" value="InterPro"/>
</dbReference>
<sequence length="438" mass="50061">MLQRLRKAGELYRLTLLNAPLGYGKSTLLAQYAAELQTPFLWYRVEAGDNSASRLLAGLQAALSVPEQDDEEALWCAILQRLDGGERFTVLLDDLHCLQSTQARRYLEELVRYPAASLRIIAASEGRPTIAFNHLRRDQQLAVFETRDLAVDSDEIRQLAKKRGVQLEADAVYQLRAHSEGWISGVLFWLAACKDQSARAKPSFDTLEPVLPQADSYIEQFFEEDLFRRLPPGLVTFMERTSVVQAFGVELAARLSGHGDAWSMIRRMERNGLFVQACQPAPLEYRYHPALRRALYQRVQRRDVAELRRLHRLAADCLLQQHCYADAIYQLMRAREYSAVLATAERHIFDLLREGAINTIIELLESMPDANREDHYMLAIMDASTVHVSNDVERARGSIQRLRRLLKQMPLIGRPEYIRRSRFCAAGWPSWAAIYSTA</sequence>
<dbReference type="InterPro" id="IPR027417">
    <property type="entry name" value="P-loop_NTPase"/>
</dbReference>
<evidence type="ECO:0008006" key="5">
    <source>
        <dbReference type="Google" id="ProtNLM"/>
    </source>
</evidence>
<name>A0A3E0WIM9_9GAMM</name>
<proteinExistence type="predicted"/>
<gene>
    <name evidence="3" type="ORF">CAL65_18700</name>
</gene>
<dbReference type="Pfam" id="PF13401">
    <property type="entry name" value="AAA_22"/>
    <property type="match status" value="1"/>
</dbReference>
<dbReference type="Pfam" id="PF25873">
    <property type="entry name" value="WHD_MalT"/>
    <property type="match status" value="1"/>
</dbReference>
<comment type="caution">
    <text evidence="3">The sequence shown here is derived from an EMBL/GenBank/DDBJ whole genome shotgun (WGS) entry which is preliminary data.</text>
</comment>
<evidence type="ECO:0000313" key="3">
    <source>
        <dbReference type="EMBL" id="RFA32832.1"/>
    </source>
</evidence>
<dbReference type="InterPro" id="IPR059106">
    <property type="entry name" value="WHD_MalT"/>
</dbReference>
<accession>A0A3E0WIM9</accession>